<dbReference type="AlphaFoldDB" id="A0A1L7X9H6"/>
<keyword evidence="3" id="KW-1185">Reference proteome</keyword>
<dbReference type="OrthoDB" id="3001700at2759"/>
<dbReference type="EMBL" id="FJOG01000019">
    <property type="protein sequence ID" value="CZR61679.1"/>
    <property type="molecule type" value="Genomic_DNA"/>
</dbReference>
<name>A0A1L7X9H6_9HELO</name>
<evidence type="ECO:0000256" key="1">
    <source>
        <dbReference type="SAM" id="MobiDB-lite"/>
    </source>
</evidence>
<gene>
    <name evidence="2" type="ORF">PAC_11576</name>
</gene>
<feature type="region of interest" description="Disordered" evidence="1">
    <location>
        <begin position="71"/>
        <end position="94"/>
    </location>
</feature>
<dbReference type="Proteomes" id="UP000184330">
    <property type="component" value="Unassembled WGS sequence"/>
</dbReference>
<protein>
    <submittedName>
        <fullName evidence="2">Uncharacterized protein</fullName>
    </submittedName>
</protein>
<reference evidence="2 3" key="1">
    <citation type="submission" date="2016-03" db="EMBL/GenBank/DDBJ databases">
        <authorList>
            <person name="Ploux O."/>
        </authorList>
    </citation>
    <scope>NUCLEOTIDE SEQUENCE [LARGE SCALE GENOMIC DNA]</scope>
    <source>
        <strain evidence="2 3">UAMH 11012</strain>
    </source>
</reference>
<proteinExistence type="predicted"/>
<sequence length="94" mass="10436">MDASELNKVKPDAEKRNTYYESTMRWIEDTYLKWFGENRASYGVKDTLRQGQVSGNKDVDGIQESVGNTIGNQFGKGGLGEDAGKIADKSLLSR</sequence>
<evidence type="ECO:0000313" key="2">
    <source>
        <dbReference type="EMBL" id="CZR61679.1"/>
    </source>
</evidence>
<organism evidence="2 3">
    <name type="scientific">Phialocephala subalpina</name>
    <dbReference type="NCBI Taxonomy" id="576137"/>
    <lineage>
        <taxon>Eukaryota</taxon>
        <taxon>Fungi</taxon>
        <taxon>Dikarya</taxon>
        <taxon>Ascomycota</taxon>
        <taxon>Pezizomycotina</taxon>
        <taxon>Leotiomycetes</taxon>
        <taxon>Helotiales</taxon>
        <taxon>Mollisiaceae</taxon>
        <taxon>Phialocephala</taxon>
        <taxon>Phialocephala fortinii species complex</taxon>
    </lineage>
</organism>
<dbReference type="STRING" id="576137.A0A1L7X9H6"/>
<accession>A0A1L7X9H6</accession>
<evidence type="ECO:0000313" key="3">
    <source>
        <dbReference type="Proteomes" id="UP000184330"/>
    </source>
</evidence>